<dbReference type="InterPro" id="IPR040072">
    <property type="entry name" value="Methyltransferase_A"/>
</dbReference>
<keyword evidence="5 14" id="KW-0698">rRNA processing</keyword>
<accession>A0A6M4IJR6</accession>
<dbReference type="GO" id="GO:0030488">
    <property type="term" value="P:tRNA methylation"/>
    <property type="evidence" value="ECO:0007669"/>
    <property type="project" value="UniProtKB-UniRule"/>
</dbReference>
<keyword evidence="9 14" id="KW-0819">tRNA processing</keyword>
<dbReference type="PANTHER" id="PTHR30544:SF5">
    <property type="entry name" value="RADICAL SAM CORE DOMAIN-CONTAINING PROTEIN"/>
    <property type="match status" value="1"/>
</dbReference>
<evidence type="ECO:0000256" key="8">
    <source>
        <dbReference type="ARBA" id="ARBA00022691"/>
    </source>
</evidence>
<keyword evidence="3 14" id="KW-0004">4Fe-4S</keyword>
<evidence type="ECO:0000313" key="17">
    <source>
        <dbReference type="Proteomes" id="UP000500938"/>
    </source>
</evidence>
<dbReference type="Gene3D" id="1.10.150.530">
    <property type="match status" value="1"/>
</dbReference>
<dbReference type="PIRSF" id="PIRSF006004">
    <property type="entry name" value="CHP00048"/>
    <property type="match status" value="1"/>
</dbReference>
<feature type="active site" description="S-methylcysteine intermediate" evidence="14">
    <location>
        <position position="339"/>
    </location>
</feature>
<dbReference type="GO" id="GO:0002935">
    <property type="term" value="F:tRNA (adenine(37)-C2)-methyltransferase activity"/>
    <property type="evidence" value="ECO:0007669"/>
    <property type="project" value="UniProtKB-UniRule"/>
</dbReference>
<keyword evidence="4 14" id="KW-0963">Cytoplasm</keyword>
<dbReference type="GO" id="GO:0019843">
    <property type="term" value="F:rRNA binding"/>
    <property type="evidence" value="ECO:0007669"/>
    <property type="project" value="UniProtKB-UniRule"/>
</dbReference>
<comment type="caution">
    <text evidence="14">Lacks conserved residue(s) required for the propagation of feature annotation.</text>
</comment>
<dbReference type="Gene3D" id="3.20.20.70">
    <property type="entry name" value="Aldolase class I"/>
    <property type="match status" value="1"/>
</dbReference>
<feature type="active site" description="Proton acceptor" evidence="14">
    <location>
        <position position="101"/>
    </location>
</feature>
<evidence type="ECO:0000256" key="9">
    <source>
        <dbReference type="ARBA" id="ARBA00022694"/>
    </source>
</evidence>
<dbReference type="SFLD" id="SFLDS00029">
    <property type="entry name" value="Radical_SAM"/>
    <property type="match status" value="1"/>
</dbReference>
<keyword evidence="11 14" id="KW-0408">Iron</keyword>
<evidence type="ECO:0000256" key="13">
    <source>
        <dbReference type="ARBA" id="ARBA00023157"/>
    </source>
</evidence>
<keyword evidence="13 14" id="KW-1015">Disulfide bond</keyword>
<dbReference type="EMBL" id="CP053085">
    <property type="protein sequence ID" value="QJR34993.1"/>
    <property type="molecule type" value="Genomic_DNA"/>
</dbReference>
<evidence type="ECO:0000256" key="7">
    <source>
        <dbReference type="ARBA" id="ARBA00022679"/>
    </source>
</evidence>
<evidence type="ECO:0000256" key="11">
    <source>
        <dbReference type="ARBA" id="ARBA00023004"/>
    </source>
</evidence>
<gene>
    <name evidence="14 16" type="primary">rlmN</name>
    <name evidence="16" type="ORF">HKW67_05430</name>
</gene>
<dbReference type="AlphaFoldDB" id="A0A6M4IJR6"/>
<dbReference type="SUPFAM" id="SSF102114">
    <property type="entry name" value="Radical SAM enzymes"/>
    <property type="match status" value="1"/>
</dbReference>
<dbReference type="GO" id="GO:0005737">
    <property type="term" value="C:cytoplasm"/>
    <property type="evidence" value="ECO:0007669"/>
    <property type="project" value="UniProtKB-SubCell"/>
</dbReference>
<dbReference type="InterPro" id="IPR027492">
    <property type="entry name" value="RNA_MTrfase_RlmN"/>
</dbReference>
<evidence type="ECO:0000259" key="15">
    <source>
        <dbReference type="PROSITE" id="PS51918"/>
    </source>
</evidence>
<feature type="binding site" evidence="14">
    <location>
        <position position="296"/>
    </location>
    <ligand>
        <name>S-adenosyl-L-methionine</name>
        <dbReference type="ChEBI" id="CHEBI:59789"/>
    </ligand>
</feature>
<evidence type="ECO:0000256" key="12">
    <source>
        <dbReference type="ARBA" id="ARBA00023014"/>
    </source>
</evidence>
<dbReference type="GO" id="GO:0070040">
    <property type="term" value="F:rRNA (adenine(2503)-C2-)-methyltransferase activity"/>
    <property type="evidence" value="ECO:0007669"/>
    <property type="project" value="UniProtKB-UniRule"/>
</dbReference>
<dbReference type="CDD" id="cd01335">
    <property type="entry name" value="Radical_SAM"/>
    <property type="match status" value="1"/>
</dbReference>
<keyword evidence="10 14" id="KW-0479">Metal-binding</keyword>
<keyword evidence="12 14" id="KW-0411">Iron-sulfur</keyword>
<dbReference type="NCBIfam" id="TIGR00048">
    <property type="entry name" value="rRNA_mod_RlmN"/>
    <property type="match status" value="1"/>
</dbReference>
<dbReference type="InterPro" id="IPR048641">
    <property type="entry name" value="RlmN_N"/>
</dbReference>
<dbReference type="RefSeq" id="WP_171224421.1">
    <property type="nucleotide sequence ID" value="NZ_CP053085.1"/>
</dbReference>
<keyword evidence="8 14" id="KW-0949">S-adenosyl-L-methionine</keyword>
<protein>
    <recommendedName>
        <fullName evidence="14">Probable dual-specificity RNA methyltransferase RlmN</fullName>
        <ecNumber evidence="14">2.1.1.192</ecNumber>
    </recommendedName>
    <alternativeName>
        <fullName evidence="14">23S rRNA (adenine(2503)-C(2))-methyltransferase</fullName>
    </alternativeName>
    <alternativeName>
        <fullName evidence="14">23S rRNA m2A2503 methyltransferase</fullName>
    </alternativeName>
    <alternativeName>
        <fullName evidence="14">Ribosomal RNA large subunit methyltransferase N</fullName>
    </alternativeName>
    <alternativeName>
        <fullName evidence="14">tRNA (adenine(37)-C(2))-methyltransferase</fullName>
    </alternativeName>
    <alternativeName>
        <fullName evidence="14">tRNA m2A37 methyltransferase</fullName>
    </alternativeName>
</protein>
<feature type="binding site" evidence="14">
    <location>
        <position position="128"/>
    </location>
    <ligand>
        <name>[4Fe-4S] cluster</name>
        <dbReference type="ChEBI" id="CHEBI:49883"/>
        <note>4Fe-4S-S-AdoMet</note>
    </ligand>
</feature>
<dbReference type="GO" id="GO:0000049">
    <property type="term" value="F:tRNA binding"/>
    <property type="evidence" value="ECO:0007669"/>
    <property type="project" value="UniProtKB-UniRule"/>
</dbReference>
<dbReference type="GO" id="GO:0051539">
    <property type="term" value="F:4 iron, 4 sulfur cluster binding"/>
    <property type="evidence" value="ECO:0007669"/>
    <property type="project" value="UniProtKB-UniRule"/>
</dbReference>
<sequence length="364" mass="39618">MMSDTIATENLLDLSPDAALSRLLAWLSDRGEPSYRAAQIFARLWQRPVRSFDEITELPKALREALAKSFALPQLELATRQTSTDGTEKFLFRMADGQLIETVSIPDGDRITFCISSQAGCALQCAFCATGAMGFQRNLTPSEIAGQVRELRLLSPPIIPTNIVFMGMGEPMMNWKAVDPTLSLLNDPRALGIGARHITISTVGVLPGIVALSERPEQFRLAISIHAPSDELRKSLMPVNTKYPLADVIAAAAKFDRRVTFEYVMLGGVNDQPSHSAQLAQLARECRAFVNLIPLHPGGTMGFVPSTASAISSFARALRARGVETAVRRSRGLDIAAACGQLRTERLGRRLPVTTHEDGEVHVA</sequence>
<dbReference type="InterPro" id="IPR007197">
    <property type="entry name" value="rSAM"/>
</dbReference>
<evidence type="ECO:0000256" key="6">
    <source>
        <dbReference type="ARBA" id="ARBA00022603"/>
    </source>
</evidence>
<evidence type="ECO:0000256" key="2">
    <source>
        <dbReference type="ARBA" id="ARBA00007544"/>
    </source>
</evidence>
<feature type="binding site" evidence="14">
    <location>
        <begin position="224"/>
        <end position="226"/>
    </location>
    <ligand>
        <name>S-adenosyl-L-methionine</name>
        <dbReference type="ChEBI" id="CHEBI:59789"/>
    </ligand>
</feature>
<dbReference type="GO" id="GO:0070475">
    <property type="term" value="P:rRNA base methylation"/>
    <property type="evidence" value="ECO:0007669"/>
    <property type="project" value="UniProtKB-UniRule"/>
</dbReference>
<evidence type="ECO:0000256" key="4">
    <source>
        <dbReference type="ARBA" id="ARBA00022490"/>
    </source>
</evidence>
<evidence type="ECO:0000256" key="1">
    <source>
        <dbReference type="ARBA" id="ARBA00004496"/>
    </source>
</evidence>
<reference evidence="16 17" key="1">
    <citation type="submission" date="2020-05" db="EMBL/GenBank/DDBJ databases">
        <title>Complete genome sequence of Gemmatimonas greenlandica TET16.</title>
        <authorList>
            <person name="Zeng Y."/>
        </authorList>
    </citation>
    <scope>NUCLEOTIDE SEQUENCE [LARGE SCALE GENOMIC DNA]</scope>
    <source>
        <strain evidence="16 17">TET16</strain>
    </source>
</reference>
<dbReference type="InterPro" id="IPR004383">
    <property type="entry name" value="rRNA_lsu_MTrfase_RlmN/Cfr"/>
</dbReference>
<dbReference type="Proteomes" id="UP000500938">
    <property type="component" value="Chromosome"/>
</dbReference>
<name>A0A6M4IJR6_9BACT</name>
<comment type="cofactor">
    <cofactor evidence="14">
        <name>[4Fe-4S] cluster</name>
        <dbReference type="ChEBI" id="CHEBI:49883"/>
    </cofactor>
    <text evidence="14">Binds 1 [4Fe-4S] cluster. The cluster is coordinated with 3 cysteines and an exchangeable S-adenosyl-L-methionine.</text>
</comment>
<dbReference type="PANTHER" id="PTHR30544">
    <property type="entry name" value="23S RRNA METHYLTRANSFERASE"/>
    <property type="match status" value="1"/>
</dbReference>
<organism evidence="16 17">
    <name type="scientific">Gemmatimonas groenlandica</name>
    <dbReference type="NCBI Taxonomy" id="2732249"/>
    <lineage>
        <taxon>Bacteria</taxon>
        <taxon>Pseudomonadati</taxon>
        <taxon>Gemmatimonadota</taxon>
        <taxon>Gemmatimonadia</taxon>
        <taxon>Gemmatimonadales</taxon>
        <taxon>Gemmatimonadaceae</taxon>
        <taxon>Gemmatimonas</taxon>
    </lineage>
</organism>
<proteinExistence type="inferred from homology"/>
<dbReference type="Pfam" id="PF04055">
    <property type="entry name" value="Radical_SAM"/>
    <property type="match status" value="1"/>
</dbReference>
<evidence type="ECO:0000313" key="16">
    <source>
        <dbReference type="EMBL" id="QJR34993.1"/>
    </source>
</evidence>
<evidence type="ECO:0000256" key="3">
    <source>
        <dbReference type="ARBA" id="ARBA00022485"/>
    </source>
</evidence>
<dbReference type="HAMAP" id="MF_01849">
    <property type="entry name" value="RNA_methyltr_RlmN"/>
    <property type="match status" value="1"/>
</dbReference>
<comment type="subcellular location">
    <subcellularLocation>
        <location evidence="1 14">Cytoplasm</location>
    </subcellularLocation>
</comment>
<feature type="domain" description="Radical SAM core" evidence="15">
    <location>
        <begin position="107"/>
        <end position="334"/>
    </location>
</feature>
<comment type="catalytic activity">
    <reaction evidence="14">
        <text>adenosine(37) in tRNA + 2 reduced [2Fe-2S]-[ferredoxin] + 2 S-adenosyl-L-methionine = 2-methyladenosine(37) in tRNA + 5'-deoxyadenosine + L-methionine + 2 oxidized [2Fe-2S]-[ferredoxin] + S-adenosyl-L-homocysteine</text>
        <dbReference type="Rhea" id="RHEA:43332"/>
        <dbReference type="Rhea" id="RHEA-COMP:10000"/>
        <dbReference type="Rhea" id="RHEA-COMP:10001"/>
        <dbReference type="Rhea" id="RHEA-COMP:10162"/>
        <dbReference type="Rhea" id="RHEA-COMP:10485"/>
        <dbReference type="ChEBI" id="CHEBI:17319"/>
        <dbReference type="ChEBI" id="CHEBI:33737"/>
        <dbReference type="ChEBI" id="CHEBI:33738"/>
        <dbReference type="ChEBI" id="CHEBI:57844"/>
        <dbReference type="ChEBI" id="CHEBI:57856"/>
        <dbReference type="ChEBI" id="CHEBI:59789"/>
        <dbReference type="ChEBI" id="CHEBI:74411"/>
        <dbReference type="ChEBI" id="CHEBI:74497"/>
        <dbReference type="EC" id="2.1.1.192"/>
    </reaction>
</comment>
<evidence type="ECO:0000256" key="5">
    <source>
        <dbReference type="ARBA" id="ARBA00022552"/>
    </source>
</evidence>
<dbReference type="PROSITE" id="PS51918">
    <property type="entry name" value="RADICAL_SAM"/>
    <property type="match status" value="1"/>
</dbReference>
<keyword evidence="7 14" id="KW-0808">Transferase</keyword>
<keyword evidence="17" id="KW-1185">Reference proteome</keyword>
<comment type="miscellaneous">
    <text evidence="14">Reaction proceeds by a ping-pong mechanism involving intermediate methylation of a conserved cysteine residue.</text>
</comment>
<dbReference type="InterPro" id="IPR013785">
    <property type="entry name" value="Aldolase_TIM"/>
</dbReference>
<evidence type="ECO:0000256" key="14">
    <source>
        <dbReference type="HAMAP-Rule" id="MF_01849"/>
    </source>
</evidence>
<comment type="similarity">
    <text evidence="2 14">Belongs to the radical SAM superfamily. RlmN family.</text>
</comment>
<feature type="binding site" evidence="14">
    <location>
        <position position="125"/>
    </location>
    <ligand>
        <name>[4Fe-4S] cluster</name>
        <dbReference type="ChEBI" id="CHEBI:49883"/>
        <note>4Fe-4S-S-AdoMet</note>
    </ligand>
</feature>
<feature type="binding site" evidence="14">
    <location>
        <position position="201"/>
    </location>
    <ligand>
        <name>S-adenosyl-L-methionine</name>
        <dbReference type="ChEBI" id="CHEBI:59789"/>
    </ligand>
</feature>
<dbReference type="SFLD" id="SFLDF00275">
    <property type="entry name" value="adenosine_C2_methyltransferase"/>
    <property type="match status" value="1"/>
</dbReference>
<dbReference type="EC" id="2.1.1.192" evidence="14"/>
<feature type="binding site" evidence="14">
    <location>
        <begin position="169"/>
        <end position="170"/>
    </location>
    <ligand>
        <name>S-adenosyl-L-methionine</name>
        <dbReference type="ChEBI" id="CHEBI:59789"/>
    </ligand>
</feature>
<comment type="catalytic activity">
    <reaction evidence="14">
        <text>adenosine(2503) in 23S rRNA + 2 reduced [2Fe-2S]-[ferredoxin] + 2 S-adenosyl-L-methionine = 2-methyladenosine(2503) in 23S rRNA + 5'-deoxyadenosine + L-methionine + 2 oxidized [2Fe-2S]-[ferredoxin] + S-adenosyl-L-homocysteine</text>
        <dbReference type="Rhea" id="RHEA:42916"/>
        <dbReference type="Rhea" id="RHEA-COMP:10000"/>
        <dbReference type="Rhea" id="RHEA-COMP:10001"/>
        <dbReference type="Rhea" id="RHEA-COMP:10152"/>
        <dbReference type="Rhea" id="RHEA-COMP:10282"/>
        <dbReference type="ChEBI" id="CHEBI:17319"/>
        <dbReference type="ChEBI" id="CHEBI:33737"/>
        <dbReference type="ChEBI" id="CHEBI:33738"/>
        <dbReference type="ChEBI" id="CHEBI:57844"/>
        <dbReference type="ChEBI" id="CHEBI:57856"/>
        <dbReference type="ChEBI" id="CHEBI:59789"/>
        <dbReference type="ChEBI" id="CHEBI:74411"/>
        <dbReference type="ChEBI" id="CHEBI:74497"/>
        <dbReference type="EC" id="2.1.1.192"/>
    </reaction>
</comment>
<evidence type="ECO:0000256" key="10">
    <source>
        <dbReference type="ARBA" id="ARBA00022723"/>
    </source>
</evidence>
<dbReference type="InterPro" id="IPR058240">
    <property type="entry name" value="rSAM_sf"/>
</dbReference>
<dbReference type="Pfam" id="PF21016">
    <property type="entry name" value="RlmN_N"/>
    <property type="match status" value="1"/>
</dbReference>
<keyword evidence="6 14" id="KW-0489">Methyltransferase</keyword>
<dbReference type="KEGG" id="ggr:HKW67_05430"/>
<dbReference type="GO" id="GO:0046872">
    <property type="term" value="F:metal ion binding"/>
    <property type="evidence" value="ECO:0007669"/>
    <property type="project" value="UniProtKB-KW"/>
</dbReference>
<dbReference type="SFLD" id="SFLDG01062">
    <property type="entry name" value="methyltransferase_(Class_A)"/>
    <property type="match status" value="1"/>
</dbReference>
<comment type="function">
    <text evidence="14">Specifically methylates position 2 of adenine 2503 in 23S rRNA and position 2 of adenine 37 in tRNAs.</text>
</comment>
<feature type="binding site" evidence="14">
    <location>
        <position position="121"/>
    </location>
    <ligand>
        <name>[4Fe-4S] cluster</name>
        <dbReference type="ChEBI" id="CHEBI:49883"/>
        <note>4Fe-4S-S-AdoMet</note>
    </ligand>
</feature>